<feature type="compositionally biased region" description="Polar residues" evidence="12">
    <location>
        <begin position="239"/>
        <end position="257"/>
    </location>
</feature>
<protein>
    <recommendedName>
        <fullName evidence="10">Gasdermin bGSDM</fullName>
    </recommendedName>
    <alternativeName>
        <fullName evidence="11">Bacterial gasdermin</fullName>
    </alternativeName>
</protein>
<dbReference type="EMBL" id="JBBUTH010000002">
    <property type="protein sequence ID" value="MEK8049576.1"/>
    <property type="molecule type" value="Genomic_DNA"/>
</dbReference>
<comment type="subcellular location">
    <subcellularLocation>
        <location evidence="2">Cell membrane</location>
        <topology evidence="2">Multi-pass membrane protein</topology>
    </subcellularLocation>
    <subcellularLocation>
        <location evidence="1">Cytoplasm</location>
    </subcellularLocation>
</comment>
<comment type="similarity">
    <text evidence="9">Belongs to the bacterial gasdermin family.</text>
</comment>
<name>A0ABU9CFB7_9BURK</name>
<evidence type="ECO:0000313" key="14">
    <source>
        <dbReference type="Proteomes" id="UP001365405"/>
    </source>
</evidence>
<dbReference type="Proteomes" id="UP001365405">
    <property type="component" value="Unassembled WGS sequence"/>
</dbReference>
<evidence type="ECO:0000256" key="2">
    <source>
        <dbReference type="ARBA" id="ARBA00004651"/>
    </source>
</evidence>
<dbReference type="Pfam" id="PF26164">
    <property type="entry name" value="Bact_GSDM"/>
    <property type="match status" value="1"/>
</dbReference>
<keyword evidence="5" id="KW-0963">Cytoplasm</keyword>
<evidence type="ECO:0000256" key="11">
    <source>
        <dbReference type="ARBA" id="ARBA00093802"/>
    </source>
</evidence>
<dbReference type="InterPro" id="IPR058978">
    <property type="entry name" value="GSDM_bact-type"/>
</dbReference>
<feature type="region of interest" description="Disordered" evidence="12">
    <location>
        <begin position="239"/>
        <end position="259"/>
    </location>
</feature>
<proteinExistence type="inferred from homology"/>
<evidence type="ECO:0000256" key="3">
    <source>
        <dbReference type="ARBA" id="ARBA00022452"/>
    </source>
</evidence>
<evidence type="ECO:0000256" key="4">
    <source>
        <dbReference type="ARBA" id="ARBA00022475"/>
    </source>
</evidence>
<keyword evidence="3" id="KW-1134">Transmembrane beta strand</keyword>
<keyword evidence="14" id="KW-1185">Reference proteome</keyword>
<organism evidence="13 14">
    <name type="scientific">Pseudaquabacterium inlustre</name>
    <dbReference type="NCBI Taxonomy" id="2984192"/>
    <lineage>
        <taxon>Bacteria</taxon>
        <taxon>Pseudomonadati</taxon>
        <taxon>Pseudomonadota</taxon>
        <taxon>Betaproteobacteria</taxon>
        <taxon>Burkholderiales</taxon>
        <taxon>Sphaerotilaceae</taxon>
        <taxon>Pseudaquabacterium</taxon>
    </lineage>
</organism>
<comment type="caution">
    <text evidence="13">The sequence shown here is derived from an EMBL/GenBank/DDBJ whole genome shotgun (WGS) entry which is preliminary data.</text>
</comment>
<evidence type="ECO:0000256" key="12">
    <source>
        <dbReference type="SAM" id="MobiDB-lite"/>
    </source>
</evidence>
<keyword evidence="4" id="KW-1003">Cell membrane</keyword>
<accession>A0ABU9CFB7</accession>
<gene>
    <name evidence="13" type="ORF">AACH10_04930</name>
</gene>
<evidence type="ECO:0000256" key="8">
    <source>
        <dbReference type="ARBA" id="ARBA00023136"/>
    </source>
</evidence>
<keyword evidence="8" id="KW-0472">Membrane</keyword>
<evidence type="ECO:0000256" key="9">
    <source>
        <dbReference type="ARBA" id="ARBA00093769"/>
    </source>
</evidence>
<evidence type="ECO:0000256" key="7">
    <source>
        <dbReference type="ARBA" id="ARBA00023118"/>
    </source>
</evidence>
<evidence type="ECO:0000256" key="5">
    <source>
        <dbReference type="ARBA" id="ARBA00022490"/>
    </source>
</evidence>
<keyword evidence="6" id="KW-0812">Transmembrane</keyword>
<dbReference type="RefSeq" id="WP_341409257.1">
    <property type="nucleotide sequence ID" value="NZ_JBBUTH010000002.1"/>
</dbReference>
<reference evidence="13 14" key="1">
    <citation type="submission" date="2024-04" db="EMBL/GenBank/DDBJ databases">
        <title>Novel species of the genus Ideonella isolated from streams.</title>
        <authorList>
            <person name="Lu H."/>
        </authorList>
    </citation>
    <scope>NUCLEOTIDE SEQUENCE [LARGE SCALE GENOMIC DNA]</scope>
    <source>
        <strain evidence="13 14">DXS22W</strain>
    </source>
</reference>
<evidence type="ECO:0000256" key="6">
    <source>
        <dbReference type="ARBA" id="ARBA00022692"/>
    </source>
</evidence>
<evidence type="ECO:0000313" key="13">
    <source>
        <dbReference type="EMBL" id="MEK8049576.1"/>
    </source>
</evidence>
<keyword evidence="7" id="KW-0051">Antiviral defense</keyword>
<evidence type="ECO:0000256" key="1">
    <source>
        <dbReference type="ARBA" id="ARBA00004496"/>
    </source>
</evidence>
<sequence length="276" mass="29757">MSFRLCQNDPVVTELRRTFKTNILRVPESRVLPMTVLISTKDAVRFVGDIQTLLAGPALEISTNALMQSDMATLVNRRTRSVDGEIAAQILSGMLQGISAGRAPSAAAQIKNTKSVHFSFPKVTRQYIEIALLGRLLSGRAIAKDNLLLPVMLDPHSTVRLVDSVITCAELEIEIGGEGSAEVALDMSSLAQELANAKVDCAVKGKGNLVIRSESRLTFAFNCVNLVLRDDGSIRAISPSTDTVDSPQLKDASSVQQGHPAHVLITRQPELVDMEG</sequence>
<evidence type="ECO:0000256" key="10">
    <source>
        <dbReference type="ARBA" id="ARBA00093798"/>
    </source>
</evidence>